<comment type="caution">
    <text evidence="2">The sequence shown here is derived from an EMBL/GenBank/DDBJ whole genome shotgun (WGS) entry which is preliminary data.</text>
</comment>
<keyword evidence="3" id="KW-1185">Reference proteome</keyword>
<protein>
    <submittedName>
        <fullName evidence="2">Uncharacterized protein</fullName>
    </submittedName>
</protein>
<evidence type="ECO:0000313" key="2">
    <source>
        <dbReference type="EMBL" id="OPJ80913.1"/>
    </source>
</evidence>
<gene>
    <name evidence="2" type="ORF">AV530_004304</name>
</gene>
<evidence type="ECO:0000256" key="1">
    <source>
        <dbReference type="SAM" id="MobiDB-lite"/>
    </source>
</evidence>
<organism evidence="2 3">
    <name type="scientific">Patagioenas fasciata monilis</name>
    <dbReference type="NCBI Taxonomy" id="372326"/>
    <lineage>
        <taxon>Eukaryota</taxon>
        <taxon>Metazoa</taxon>
        <taxon>Chordata</taxon>
        <taxon>Craniata</taxon>
        <taxon>Vertebrata</taxon>
        <taxon>Euteleostomi</taxon>
        <taxon>Archelosauria</taxon>
        <taxon>Archosauria</taxon>
        <taxon>Dinosauria</taxon>
        <taxon>Saurischia</taxon>
        <taxon>Theropoda</taxon>
        <taxon>Coelurosauria</taxon>
        <taxon>Aves</taxon>
        <taxon>Neognathae</taxon>
        <taxon>Neoaves</taxon>
        <taxon>Columbimorphae</taxon>
        <taxon>Columbiformes</taxon>
        <taxon>Columbidae</taxon>
        <taxon>Patagioenas</taxon>
    </lineage>
</organism>
<dbReference type="AlphaFoldDB" id="A0A1V4K965"/>
<evidence type="ECO:0000313" key="3">
    <source>
        <dbReference type="Proteomes" id="UP000190648"/>
    </source>
</evidence>
<name>A0A1V4K965_PATFA</name>
<sequence length="193" mass="21441">MQCRYCEIFFCSLHRRLFLLHSPLSISRQHSLSSPDAGGRSRLLVSNRRLVQHSSNPAVVTAGHLRKRAGASGWFLTTPCSPPQLRASVFPPQPRSWARSARQHGAEQRDVLVPCHPKGDGVTAVTEEDRRYLKNQQLQRALPRVAVPWVPRGAAQAAQPLPPAQLSERGALHPPPPAQHRTPLLATSRGDWF</sequence>
<feature type="region of interest" description="Disordered" evidence="1">
    <location>
        <begin position="156"/>
        <end position="193"/>
    </location>
</feature>
<reference evidence="2 3" key="1">
    <citation type="submission" date="2016-02" db="EMBL/GenBank/DDBJ databases">
        <title>Band-tailed pigeon sequencing and assembly.</title>
        <authorList>
            <person name="Soares A.E."/>
            <person name="Novak B.J."/>
            <person name="Rice E.S."/>
            <person name="O'Connell B."/>
            <person name="Chang D."/>
            <person name="Weber S."/>
            <person name="Shapiro B."/>
        </authorList>
    </citation>
    <scope>NUCLEOTIDE SEQUENCE [LARGE SCALE GENOMIC DNA]</scope>
    <source>
        <strain evidence="2">BTP2013</strain>
        <tissue evidence="2">Blood</tissue>
    </source>
</reference>
<dbReference type="EMBL" id="LSYS01004144">
    <property type="protein sequence ID" value="OPJ80913.1"/>
    <property type="molecule type" value="Genomic_DNA"/>
</dbReference>
<dbReference type="Proteomes" id="UP000190648">
    <property type="component" value="Unassembled WGS sequence"/>
</dbReference>
<accession>A0A1V4K965</accession>
<proteinExistence type="predicted"/>